<dbReference type="EMBL" id="STFF01000016">
    <property type="protein sequence ID" value="THU30451.1"/>
    <property type="molecule type" value="Genomic_DNA"/>
</dbReference>
<dbReference type="AlphaFoldDB" id="A0A4S8H8Q0"/>
<organism evidence="3 4">
    <name type="scientific">Niastella caeni</name>
    <dbReference type="NCBI Taxonomy" id="2569763"/>
    <lineage>
        <taxon>Bacteria</taxon>
        <taxon>Pseudomonadati</taxon>
        <taxon>Bacteroidota</taxon>
        <taxon>Chitinophagia</taxon>
        <taxon>Chitinophagales</taxon>
        <taxon>Chitinophagaceae</taxon>
        <taxon>Niastella</taxon>
    </lineage>
</organism>
<dbReference type="GO" id="GO:0016798">
    <property type="term" value="F:hydrolase activity, acting on glycosyl bonds"/>
    <property type="evidence" value="ECO:0007669"/>
    <property type="project" value="UniProtKB-KW"/>
</dbReference>
<name>A0A4S8H8Q0_9BACT</name>
<gene>
    <name evidence="3" type="ORF">FAM09_30300</name>
</gene>
<keyword evidence="4" id="KW-1185">Reference proteome</keyword>
<dbReference type="PANTHER" id="PTHR40446:SF2">
    <property type="entry name" value="N-ACETYLGLUCOSAMINE-1-PHOSPHODIESTER ALPHA-N-ACETYLGLUCOSAMINIDASE"/>
    <property type="match status" value="1"/>
</dbReference>
<keyword evidence="1" id="KW-1133">Transmembrane helix</keyword>
<accession>A0A4S8H8Q0</accession>
<evidence type="ECO:0000256" key="1">
    <source>
        <dbReference type="SAM" id="Phobius"/>
    </source>
</evidence>
<sequence>MLLRHSTLNIRYSIFIVDIRYSILITICFLPLWGFSQLHWAKANNEFDSLPGSIRVFKTSDSLNGRPFKAYCVEVRLKDKRLDFTAQTGAGSCYTPSQFYSKEGKPYIVVNGGYFSFQTHQNLNVIIRNGKMEAYNIPALKSLFSDSFYYATRSAFGISKKRLPDVAWLFTDTAKRWPYAFQTHPIIAKGGNPDPSFTDLRTIEQWNWWKMHTAIGGGPVLVQEGSVFITNKEEQLYAFERNDRHPRTAIGYTRNHRLIILVIQGRSPGVSEGATLDETARMLVDLGCVEAMNLDGGGSSCLLINGRETIQPADGGAQRPVASVFIVKEKEPKKRK</sequence>
<proteinExistence type="predicted"/>
<reference evidence="3 4" key="1">
    <citation type="submission" date="2019-04" db="EMBL/GenBank/DDBJ databases">
        <title>Niastella caeni sp. nov., isolated from activated sludge.</title>
        <authorList>
            <person name="Sheng M."/>
        </authorList>
    </citation>
    <scope>NUCLEOTIDE SEQUENCE [LARGE SCALE GENOMIC DNA]</scope>
    <source>
        <strain evidence="3 4">HX-2-15</strain>
    </source>
</reference>
<comment type="caution">
    <text evidence="3">The sequence shown here is derived from an EMBL/GenBank/DDBJ whole genome shotgun (WGS) entry which is preliminary data.</text>
</comment>
<dbReference type="OrthoDB" id="9809781at2"/>
<evidence type="ECO:0000313" key="4">
    <source>
        <dbReference type="Proteomes" id="UP000306918"/>
    </source>
</evidence>
<feature type="transmembrane region" description="Helical" evidence="1">
    <location>
        <begin position="12"/>
        <end position="35"/>
    </location>
</feature>
<keyword evidence="3" id="KW-0326">Glycosidase</keyword>
<keyword evidence="1" id="KW-0472">Membrane</keyword>
<dbReference type="Proteomes" id="UP000306918">
    <property type="component" value="Unassembled WGS sequence"/>
</dbReference>
<feature type="domain" description="Phosphodiester glycosidase" evidence="2">
    <location>
        <begin position="202"/>
        <end position="327"/>
    </location>
</feature>
<evidence type="ECO:0000313" key="3">
    <source>
        <dbReference type="EMBL" id="THU30451.1"/>
    </source>
</evidence>
<evidence type="ECO:0000259" key="2">
    <source>
        <dbReference type="Pfam" id="PF09992"/>
    </source>
</evidence>
<protein>
    <submittedName>
        <fullName evidence="3">Phosphodiester glycosidase family protein</fullName>
    </submittedName>
</protein>
<dbReference type="Pfam" id="PF09992">
    <property type="entry name" value="NAGPA"/>
    <property type="match status" value="1"/>
</dbReference>
<keyword evidence="1" id="KW-0812">Transmembrane</keyword>
<keyword evidence="3" id="KW-0378">Hydrolase</keyword>
<dbReference type="PANTHER" id="PTHR40446">
    <property type="entry name" value="N-ACETYLGLUCOSAMINE-1-PHOSPHODIESTER ALPHA-N-ACETYLGLUCOSAMINIDASE"/>
    <property type="match status" value="1"/>
</dbReference>
<dbReference type="InterPro" id="IPR018711">
    <property type="entry name" value="NAGPA"/>
</dbReference>